<keyword evidence="2" id="KW-1185">Reference proteome</keyword>
<dbReference type="Proteomes" id="UP000238415">
    <property type="component" value="Unassembled WGS sequence"/>
</dbReference>
<sequence>MQQKGAFEGKLEQLADAIREAKEEWWAAERLFAEVTDPYLVDQAIYMMEAAERKYMYLWKLARSGEYGC</sequence>
<organism evidence="1 2">
    <name type="scientific">Neomoorella humiferrea</name>
    <dbReference type="NCBI Taxonomy" id="676965"/>
    <lineage>
        <taxon>Bacteria</taxon>
        <taxon>Bacillati</taxon>
        <taxon>Bacillota</taxon>
        <taxon>Clostridia</taxon>
        <taxon>Neomoorellales</taxon>
        <taxon>Neomoorellaceae</taxon>
        <taxon>Neomoorella</taxon>
    </lineage>
</organism>
<accession>A0A2T0AU10</accession>
<protein>
    <recommendedName>
        <fullName evidence="3">DUF2508 domain-containing protein</fullName>
    </recommendedName>
</protein>
<dbReference type="RefSeq" id="WP_106004967.1">
    <property type="nucleotide sequence ID" value="NZ_CP136419.1"/>
</dbReference>
<name>A0A2T0AU10_9FIRM</name>
<dbReference type="InterPro" id="IPR019644">
    <property type="entry name" value="DUF2508"/>
</dbReference>
<dbReference type="OrthoDB" id="1809893at2"/>
<evidence type="ECO:0000313" key="2">
    <source>
        <dbReference type="Proteomes" id="UP000238415"/>
    </source>
</evidence>
<reference evidence="1 2" key="1">
    <citation type="submission" date="2018-03" db="EMBL/GenBank/DDBJ databases">
        <title>Genome sequence of Moorella humiferrea DSM 23265.</title>
        <authorList>
            <person name="Poehlein A."/>
            <person name="Daniel R."/>
        </authorList>
    </citation>
    <scope>NUCLEOTIDE SEQUENCE [LARGE SCALE GENOMIC DNA]</scope>
    <source>
        <strain evidence="1 2">DSM 23265</strain>
    </source>
</reference>
<evidence type="ECO:0000313" key="1">
    <source>
        <dbReference type="EMBL" id="PRR73827.1"/>
    </source>
</evidence>
<dbReference type="Pfam" id="PF10704">
    <property type="entry name" value="DUF2508"/>
    <property type="match status" value="1"/>
</dbReference>
<evidence type="ECO:0008006" key="3">
    <source>
        <dbReference type="Google" id="ProtNLM"/>
    </source>
</evidence>
<dbReference type="EMBL" id="PVXM01000015">
    <property type="protein sequence ID" value="PRR73827.1"/>
    <property type="molecule type" value="Genomic_DNA"/>
</dbReference>
<dbReference type="AlphaFoldDB" id="A0A2T0AU10"/>
<comment type="caution">
    <text evidence="1">The sequence shown here is derived from an EMBL/GenBank/DDBJ whole genome shotgun (WGS) entry which is preliminary data.</text>
</comment>
<proteinExistence type="predicted"/>
<gene>
    <name evidence="1" type="ORF">MOHU_09670</name>
</gene>